<dbReference type="Gene3D" id="3.30.450.40">
    <property type="match status" value="1"/>
</dbReference>
<feature type="domain" description="GAF" evidence="2">
    <location>
        <begin position="50"/>
        <end position="179"/>
    </location>
</feature>
<sequence>MDDGHDPFRGGLCADEPRRRRMAALLDRRGSADLTPSSRRSHRLPGLHRLERVCAVAVDVVGVDGAGITVMGSTEDGLGGLRDQLAATGTVSRRLEDLQLTTGEGPCLDAYRDGRPVLAADLAGEPDRWFGFGPPAVASGAAAVFSLPLQVGVIRLGTLDLHRRTAGRLSTEQLADALALAALATETLLELAEDQGDTTPEDQGDEGRTGPPGWLSDVHADVHIASGMVSTQSGIDVPSALLRIRAYAFAHEEPIQQVARHIIDRDLVLAHPDDNGSGHGPTAPDEEGEP</sequence>
<evidence type="ECO:0000313" key="3">
    <source>
        <dbReference type="EMBL" id="MDD7965408.1"/>
    </source>
</evidence>
<feature type="region of interest" description="Disordered" evidence="1">
    <location>
        <begin position="270"/>
        <end position="290"/>
    </location>
</feature>
<accession>A0ABT5SRD6</accession>
<feature type="region of interest" description="Disordered" evidence="1">
    <location>
        <begin position="194"/>
        <end position="217"/>
    </location>
</feature>
<organism evidence="3 4">
    <name type="scientific">Actinomycetospora lemnae</name>
    <dbReference type="NCBI Taxonomy" id="3019891"/>
    <lineage>
        <taxon>Bacteria</taxon>
        <taxon>Bacillati</taxon>
        <taxon>Actinomycetota</taxon>
        <taxon>Actinomycetes</taxon>
        <taxon>Pseudonocardiales</taxon>
        <taxon>Pseudonocardiaceae</taxon>
        <taxon>Actinomycetospora</taxon>
    </lineage>
</organism>
<proteinExistence type="predicted"/>
<reference evidence="3 4" key="1">
    <citation type="submission" date="2023-02" db="EMBL/GenBank/DDBJ databases">
        <title>Genome sequencing required for Actinomycetospora new species description.</title>
        <authorList>
            <person name="Saimee Y."/>
            <person name="Duangmal K."/>
        </authorList>
    </citation>
    <scope>NUCLEOTIDE SEQUENCE [LARGE SCALE GENOMIC DNA]</scope>
    <source>
        <strain evidence="3 4">DW7H6</strain>
    </source>
</reference>
<feature type="compositionally biased region" description="Acidic residues" evidence="1">
    <location>
        <begin position="194"/>
        <end position="204"/>
    </location>
</feature>
<dbReference type="EMBL" id="JAQZAO010000003">
    <property type="protein sequence ID" value="MDD7965408.1"/>
    <property type="molecule type" value="Genomic_DNA"/>
</dbReference>
<evidence type="ECO:0000259" key="2">
    <source>
        <dbReference type="Pfam" id="PF13185"/>
    </source>
</evidence>
<dbReference type="Pfam" id="PF13185">
    <property type="entry name" value="GAF_2"/>
    <property type="match status" value="1"/>
</dbReference>
<name>A0ABT5SRD6_9PSEU</name>
<dbReference type="RefSeq" id="WP_274199950.1">
    <property type="nucleotide sequence ID" value="NZ_JAQZAO010000003.1"/>
</dbReference>
<dbReference type="SUPFAM" id="SSF55781">
    <property type="entry name" value="GAF domain-like"/>
    <property type="match status" value="1"/>
</dbReference>
<protein>
    <submittedName>
        <fullName evidence="3">GAF domain-containing protein</fullName>
    </submittedName>
</protein>
<dbReference type="Proteomes" id="UP001300763">
    <property type="component" value="Unassembled WGS sequence"/>
</dbReference>
<evidence type="ECO:0000256" key="1">
    <source>
        <dbReference type="SAM" id="MobiDB-lite"/>
    </source>
</evidence>
<dbReference type="InterPro" id="IPR029016">
    <property type="entry name" value="GAF-like_dom_sf"/>
</dbReference>
<keyword evidence="4" id="KW-1185">Reference proteome</keyword>
<dbReference type="InterPro" id="IPR003018">
    <property type="entry name" value="GAF"/>
</dbReference>
<evidence type="ECO:0000313" key="4">
    <source>
        <dbReference type="Proteomes" id="UP001300763"/>
    </source>
</evidence>
<gene>
    <name evidence="3" type="ORF">PGB27_08595</name>
</gene>
<comment type="caution">
    <text evidence="3">The sequence shown here is derived from an EMBL/GenBank/DDBJ whole genome shotgun (WGS) entry which is preliminary data.</text>
</comment>